<dbReference type="EMBL" id="JAPDMZ010000209">
    <property type="protein sequence ID" value="KAK0545994.1"/>
    <property type="molecule type" value="Genomic_DNA"/>
</dbReference>
<proteinExistence type="inferred from homology"/>
<evidence type="ECO:0000256" key="1">
    <source>
        <dbReference type="ARBA" id="ARBA00004240"/>
    </source>
</evidence>
<dbReference type="PANTHER" id="PTHR12867:SF6">
    <property type="entry name" value="N-ACETYLGLUCOSAMINYLDIPHOSPHODOLICHOL N-ACETYLGLUCOSAMINYLTRANSFERASE"/>
    <property type="match status" value="1"/>
</dbReference>
<evidence type="ECO:0000256" key="3">
    <source>
        <dbReference type="ARBA" id="ARBA00011198"/>
    </source>
</evidence>
<dbReference type="InterPro" id="IPR007235">
    <property type="entry name" value="Glyco_trans_28_C"/>
</dbReference>
<dbReference type="EC" id="2.4.1.141" evidence="4 12"/>
<feature type="domain" description="Glycosyl transferase family 28 C-terminal" evidence="13">
    <location>
        <begin position="7"/>
        <end position="125"/>
    </location>
</feature>
<dbReference type="SUPFAM" id="SSF53756">
    <property type="entry name" value="UDP-Glycosyltransferase/glycogen phosphorylase"/>
    <property type="match status" value="1"/>
</dbReference>
<comment type="subunit">
    <text evidence="3 12">Heterodimer with ALG14 to form a functional enzyme.</text>
</comment>
<evidence type="ECO:0000259" key="13">
    <source>
        <dbReference type="Pfam" id="PF04101"/>
    </source>
</evidence>
<dbReference type="Pfam" id="PF04101">
    <property type="entry name" value="Glyco_tran_28_C"/>
    <property type="match status" value="1"/>
</dbReference>
<evidence type="ECO:0000256" key="9">
    <source>
        <dbReference type="ARBA" id="ARBA00024804"/>
    </source>
</evidence>
<comment type="catalytic activity">
    <reaction evidence="11">
        <text>an N-acetyl-alpha-D-glucosaminyl-diphospho-di-trans,poly-cis-dolichol + UDP-N-acetyl-alpha-D-glucosamine = an N,N'-diacetylchitobiosyl-diphospho-di-trans,poly-cis-dolichol + UDP + H(+)</text>
        <dbReference type="Rhea" id="RHEA:23380"/>
        <dbReference type="Rhea" id="RHEA-COMP:19507"/>
        <dbReference type="Rhea" id="RHEA-COMP:19510"/>
        <dbReference type="ChEBI" id="CHEBI:15378"/>
        <dbReference type="ChEBI" id="CHEBI:57269"/>
        <dbReference type="ChEBI" id="CHEBI:57705"/>
        <dbReference type="ChEBI" id="CHEBI:58223"/>
        <dbReference type="ChEBI" id="CHEBI:58427"/>
        <dbReference type="EC" id="2.4.1.141"/>
    </reaction>
</comment>
<comment type="subcellular location">
    <subcellularLocation>
        <location evidence="1 12">Endoplasmic reticulum</location>
    </subcellularLocation>
</comment>
<protein>
    <recommendedName>
        <fullName evidence="5 12">UDP-N-acetylglucosamine transferase subunit ALG13</fullName>
        <ecNumber evidence="4 12">2.4.1.141</ecNumber>
    </recommendedName>
    <alternativeName>
        <fullName evidence="10 12">Asparagine-linked glycosylation protein 13</fullName>
    </alternativeName>
</protein>
<evidence type="ECO:0000313" key="14">
    <source>
        <dbReference type="EMBL" id="KAK0545994.1"/>
    </source>
</evidence>
<dbReference type="PANTHER" id="PTHR12867">
    <property type="entry name" value="GLYCOSYL TRANSFERASE-RELATED"/>
    <property type="match status" value="1"/>
</dbReference>
<evidence type="ECO:0000256" key="7">
    <source>
        <dbReference type="ARBA" id="ARBA00022679"/>
    </source>
</evidence>
<dbReference type="AlphaFoldDB" id="A0AAN6GNB7"/>
<evidence type="ECO:0000256" key="8">
    <source>
        <dbReference type="ARBA" id="ARBA00022824"/>
    </source>
</evidence>
<comment type="similarity">
    <text evidence="2 12">Belongs to the glycosyltransferase 28 family.</text>
</comment>
<evidence type="ECO:0000256" key="11">
    <source>
        <dbReference type="ARBA" id="ARBA00048184"/>
    </source>
</evidence>
<accession>A0AAN6GNB7</accession>
<comment type="caution">
    <text evidence="14">The sequence shown here is derived from an EMBL/GenBank/DDBJ whole genome shotgun (WGS) entry which is preliminary data.</text>
</comment>
<reference evidence="14" key="1">
    <citation type="journal article" date="2023" name="PhytoFront">
        <title>Draft Genome Resources of Seven Strains of Tilletia horrida, Causal Agent of Kernel Smut of Rice.</title>
        <authorList>
            <person name="Khanal S."/>
            <person name="Antony Babu S."/>
            <person name="Zhou X.G."/>
        </authorList>
    </citation>
    <scope>NUCLEOTIDE SEQUENCE</scope>
    <source>
        <strain evidence="14">TX6</strain>
    </source>
</reference>
<sequence>MGVRTIILATVGSTKFDALIDTVLHPVFIDSLAPDTRLIVQHGASTPSSSSAASTVASEQVTLFDYTPDLTAYIHQADIVISHAGSGTIIEALRSSASKKLIVVPNQSLMDNHQAELALALSKLNHLLVADIRPSSPANENAQRLAHVVASSSNARLTPFPPQDPASFRRLVDEAMGF</sequence>
<evidence type="ECO:0000256" key="2">
    <source>
        <dbReference type="ARBA" id="ARBA00006962"/>
    </source>
</evidence>
<gene>
    <name evidence="12 14" type="primary">ALG13</name>
    <name evidence="14" type="ORF">OC846_005451</name>
</gene>
<evidence type="ECO:0000256" key="12">
    <source>
        <dbReference type="RuleBase" id="RU362128"/>
    </source>
</evidence>
<dbReference type="Proteomes" id="UP001176517">
    <property type="component" value="Unassembled WGS sequence"/>
</dbReference>
<dbReference type="Gene3D" id="3.40.50.2000">
    <property type="entry name" value="Glycogen Phosphorylase B"/>
    <property type="match status" value="1"/>
</dbReference>
<evidence type="ECO:0000256" key="5">
    <source>
        <dbReference type="ARBA" id="ARBA00017468"/>
    </source>
</evidence>
<evidence type="ECO:0000256" key="6">
    <source>
        <dbReference type="ARBA" id="ARBA00022676"/>
    </source>
</evidence>
<dbReference type="InterPro" id="IPR039042">
    <property type="entry name" value="Alg13-like"/>
</dbReference>
<comment type="function">
    <text evidence="9 12">Involved in protein N-glycosylation. Essential for the second step of the dolichol-linked oligosaccharide pathway.</text>
</comment>
<keyword evidence="7 12" id="KW-0808">Transferase</keyword>
<evidence type="ECO:0000256" key="10">
    <source>
        <dbReference type="ARBA" id="ARBA00032061"/>
    </source>
</evidence>
<evidence type="ECO:0000256" key="4">
    <source>
        <dbReference type="ARBA" id="ARBA00012614"/>
    </source>
</evidence>
<organism evidence="14 15">
    <name type="scientific">Tilletia horrida</name>
    <dbReference type="NCBI Taxonomy" id="155126"/>
    <lineage>
        <taxon>Eukaryota</taxon>
        <taxon>Fungi</taxon>
        <taxon>Dikarya</taxon>
        <taxon>Basidiomycota</taxon>
        <taxon>Ustilaginomycotina</taxon>
        <taxon>Exobasidiomycetes</taxon>
        <taxon>Tilletiales</taxon>
        <taxon>Tilletiaceae</taxon>
        <taxon>Tilletia</taxon>
    </lineage>
</organism>
<dbReference type="GO" id="GO:0005783">
    <property type="term" value="C:endoplasmic reticulum"/>
    <property type="evidence" value="ECO:0007669"/>
    <property type="project" value="UniProtKB-SubCell"/>
</dbReference>
<dbReference type="GO" id="GO:0006488">
    <property type="term" value="P:dolichol-linked oligosaccharide biosynthetic process"/>
    <property type="evidence" value="ECO:0007669"/>
    <property type="project" value="InterPro"/>
</dbReference>
<name>A0AAN6GNB7_9BASI</name>
<evidence type="ECO:0000313" key="15">
    <source>
        <dbReference type="Proteomes" id="UP001176517"/>
    </source>
</evidence>
<dbReference type="GO" id="GO:0004577">
    <property type="term" value="F:N-acetylglucosaminyldiphosphodolichol N-acetylglucosaminyltransferase activity"/>
    <property type="evidence" value="ECO:0007669"/>
    <property type="project" value="UniProtKB-EC"/>
</dbReference>
<keyword evidence="6 12" id="KW-0328">Glycosyltransferase</keyword>
<keyword evidence="8 12" id="KW-0256">Endoplasmic reticulum</keyword>
<keyword evidence="15" id="KW-1185">Reference proteome</keyword>